<proteinExistence type="predicted"/>
<name>A0ACB9AB48_ARCLA</name>
<gene>
    <name evidence="1" type="ORF">L6452_24411</name>
</gene>
<dbReference type="Proteomes" id="UP001055879">
    <property type="component" value="Linkage Group LG08"/>
</dbReference>
<protein>
    <submittedName>
        <fullName evidence="1">Uncharacterized protein</fullName>
    </submittedName>
</protein>
<evidence type="ECO:0000313" key="2">
    <source>
        <dbReference type="Proteomes" id="UP001055879"/>
    </source>
</evidence>
<reference evidence="2" key="1">
    <citation type="journal article" date="2022" name="Mol. Ecol. Resour.">
        <title>The genomes of chicory, endive, great burdock and yacon provide insights into Asteraceae palaeo-polyploidization history and plant inulin production.</title>
        <authorList>
            <person name="Fan W."/>
            <person name="Wang S."/>
            <person name="Wang H."/>
            <person name="Wang A."/>
            <person name="Jiang F."/>
            <person name="Liu H."/>
            <person name="Zhao H."/>
            <person name="Xu D."/>
            <person name="Zhang Y."/>
        </authorList>
    </citation>
    <scope>NUCLEOTIDE SEQUENCE [LARGE SCALE GENOMIC DNA]</scope>
    <source>
        <strain evidence="2">cv. Niubang</strain>
    </source>
</reference>
<accession>A0ACB9AB48</accession>
<reference evidence="1 2" key="2">
    <citation type="journal article" date="2022" name="Mol. Ecol. Resour.">
        <title>The genomes of chicory, endive, great burdock and yacon provide insights into Asteraceae paleo-polyploidization history and plant inulin production.</title>
        <authorList>
            <person name="Fan W."/>
            <person name="Wang S."/>
            <person name="Wang H."/>
            <person name="Wang A."/>
            <person name="Jiang F."/>
            <person name="Liu H."/>
            <person name="Zhao H."/>
            <person name="Xu D."/>
            <person name="Zhang Y."/>
        </authorList>
    </citation>
    <scope>NUCLEOTIDE SEQUENCE [LARGE SCALE GENOMIC DNA]</scope>
    <source>
        <strain evidence="2">cv. Niubang</strain>
    </source>
</reference>
<sequence>MLATSLAVIGDPLKKLWITFTLLIWFYYSLCCFIQHFRWHFDAFEAKKDLLWSGVFWNLESNTLGYSINLLKVLSNQEAVDCFKIVKDARSAAKQLSEEALTWTSINKKSNCSRVYAV</sequence>
<dbReference type="EMBL" id="CM042054">
    <property type="protein sequence ID" value="KAI3706578.1"/>
    <property type="molecule type" value="Genomic_DNA"/>
</dbReference>
<comment type="caution">
    <text evidence="1">The sequence shown here is derived from an EMBL/GenBank/DDBJ whole genome shotgun (WGS) entry which is preliminary data.</text>
</comment>
<organism evidence="1 2">
    <name type="scientific">Arctium lappa</name>
    <name type="common">Greater burdock</name>
    <name type="synonym">Lappa major</name>
    <dbReference type="NCBI Taxonomy" id="4217"/>
    <lineage>
        <taxon>Eukaryota</taxon>
        <taxon>Viridiplantae</taxon>
        <taxon>Streptophyta</taxon>
        <taxon>Embryophyta</taxon>
        <taxon>Tracheophyta</taxon>
        <taxon>Spermatophyta</taxon>
        <taxon>Magnoliopsida</taxon>
        <taxon>eudicotyledons</taxon>
        <taxon>Gunneridae</taxon>
        <taxon>Pentapetalae</taxon>
        <taxon>asterids</taxon>
        <taxon>campanulids</taxon>
        <taxon>Asterales</taxon>
        <taxon>Asteraceae</taxon>
        <taxon>Carduoideae</taxon>
        <taxon>Cardueae</taxon>
        <taxon>Arctiinae</taxon>
        <taxon>Arctium</taxon>
    </lineage>
</organism>
<keyword evidence="2" id="KW-1185">Reference proteome</keyword>
<evidence type="ECO:0000313" key="1">
    <source>
        <dbReference type="EMBL" id="KAI3706578.1"/>
    </source>
</evidence>